<gene>
    <name evidence="2" type="ORF">TOI97_05965</name>
</gene>
<evidence type="ECO:0000313" key="2">
    <source>
        <dbReference type="EMBL" id="MDY7219113.1"/>
    </source>
</evidence>
<evidence type="ECO:0000313" key="3">
    <source>
        <dbReference type="Proteomes" id="UP001294570"/>
    </source>
</evidence>
<name>A0ABU5GQ85_9GAMM</name>
<proteinExistence type="predicted"/>
<organism evidence="2 3">
    <name type="scientific">Denitrificimonas halotolerans</name>
    <dbReference type="NCBI Taxonomy" id="3098930"/>
    <lineage>
        <taxon>Bacteria</taxon>
        <taxon>Pseudomonadati</taxon>
        <taxon>Pseudomonadota</taxon>
        <taxon>Gammaproteobacteria</taxon>
        <taxon>Pseudomonadales</taxon>
        <taxon>Pseudomonadaceae</taxon>
        <taxon>Denitrificimonas</taxon>
    </lineage>
</organism>
<protein>
    <recommendedName>
        <fullName evidence="4">Membrane protein implicated in regulation of membrane protease activity</fullName>
    </recommendedName>
</protein>
<keyword evidence="1" id="KW-0472">Membrane</keyword>
<keyword evidence="3" id="KW-1185">Reference proteome</keyword>
<comment type="caution">
    <text evidence="2">The sequence shown here is derived from an EMBL/GenBank/DDBJ whole genome shotgun (WGS) entry which is preliminary data.</text>
</comment>
<feature type="transmembrane region" description="Helical" evidence="1">
    <location>
        <begin position="52"/>
        <end position="70"/>
    </location>
</feature>
<evidence type="ECO:0008006" key="4">
    <source>
        <dbReference type="Google" id="ProtNLM"/>
    </source>
</evidence>
<evidence type="ECO:0000256" key="1">
    <source>
        <dbReference type="SAM" id="Phobius"/>
    </source>
</evidence>
<dbReference type="EMBL" id="JAXIVU010000006">
    <property type="protein sequence ID" value="MDY7219113.1"/>
    <property type="molecule type" value="Genomic_DNA"/>
</dbReference>
<dbReference type="Proteomes" id="UP001294570">
    <property type="component" value="Unassembled WGS sequence"/>
</dbReference>
<dbReference type="RefSeq" id="WP_321553211.1">
    <property type="nucleotide sequence ID" value="NZ_JAXIVU010000006.1"/>
</dbReference>
<feature type="transmembrane region" description="Helical" evidence="1">
    <location>
        <begin position="6"/>
        <end position="24"/>
    </location>
</feature>
<accession>A0ABU5GQ85</accession>
<keyword evidence="1" id="KW-1133">Transmembrane helix</keyword>
<feature type="transmembrane region" description="Helical" evidence="1">
    <location>
        <begin position="29"/>
        <end position="46"/>
    </location>
</feature>
<reference evidence="2 3" key="1">
    <citation type="submission" date="2023-12" db="EMBL/GenBank/DDBJ databases">
        <title>Denitrificimonas halotolerans sp. nov.,a novel species isolated from landfill leachate.</title>
        <authorList>
            <person name="Wang S."/>
        </authorList>
    </citation>
    <scope>NUCLEOTIDE SEQUENCE [LARGE SCALE GENOMIC DNA]</scope>
    <source>
        <strain evidence="2 3">JX-1</strain>
    </source>
</reference>
<keyword evidence="1" id="KW-0812">Transmembrane</keyword>
<sequence length="149" mass="16258">MVEQSLIWWVLVSLGIGLIIAELFVGTFVILWFGIGAILVGGLTFFVTDLNIGLQALLAVVSGGALMFALRRRYTTTRNAEPELMYTFSATEGRLHISQQGTVSVFANGTFWSIQNIDSIKPEACIEGATVSILEFRNNQAVIATDEGR</sequence>